<proteinExistence type="predicted"/>
<gene>
    <name evidence="1" type="ORF">CFter6_4517</name>
</gene>
<evidence type="ECO:0000313" key="1">
    <source>
        <dbReference type="EMBL" id="AMO97106.1"/>
    </source>
</evidence>
<organism evidence="1">
    <name type="scientific">Collimonas fungivorans</name>
    <dbReference type="NCBI Taxonomy" id="158899"/>
    <lineage>
        <taxon>Bacteria</taxon>
        <taxon>Pseudomonadati</taxon>
        <taxon>Pseudomonadota</taxon>
        <taxon>Betaproteobacteria</taxon>
        <taxon>Burkholderiales</taxon>
        <taxon>Oxalobacteraceae</taxon>
        <taxon>Collimonas</taxon>
    </lineage>
</organism>
<evidence type="ECO:0000313" key="2">
    <source>
        <dbReference type="Proteomes" id="UP000072421"/>
    </source>
</evidence>
<name>A0A127PH19_9BURK</name>
<dbReference type="AlphaFoldDB" id="A0A127PH19"/>
<accession>A0A127PH19</accession>
<dbReference type="Proteomes" id="UP000072421">
    <property type="component" value="Chromosome"/>
</dbReference>
<sequence>MGTGEKEGLHGIIPCVHAMLEKELRPAAEQAVKQRRRMCGKSENNATAGCFQRSRHALQDCGVRAKLVWLPG</sequence>
<reference evidence="1 2" key="1">
    <citation type="submission" date="2015-11" db="EMBL/GenBank/DDBJ databases">
        <title>Exploring the genomic traits of fungus-feeding bacterial genus Collimonas.</title>
        <authorList>
            <person name="Song C."/>
            <person name="Schmidt R."/>
            <person name="de Jager V."/>
            <person name="Krzyzanowska D."/>
            <person name="Jongedijk E."/>
            <person name="Cankar K."/>
            <person name="Beekwilder J."/>
            <person name="van Veen A."/>
            <person name="de Boer W."/>
            <person name="van Veen J.A."/>
            <person name="Garbeva P."/>
        </authorList>
    </citation>
    <scope>NUCLEOTIDE SEQUENCE [LARGE SCALE GENOMIC DNA]</scope>
    <source>
        <strain evidence="1 2">Ter6</strain>
    </source>
</reference>
<protein>
    <submittedName>
        <fullName evidence="1">Uncharacterized protein</fullName>
    </submittedName>
</protein>
<dbReference type="EMBL" id="CP013232">
    <property type="protein sequence ID" value="AMO97106.1"/>
    <property type="molecule type" value="Genomic_DNA"/>
</dbReference>